<keyword evidence="3 7" id="KW-0812">Transmembrane</keyword>
<feature type="transmembrane region" description="Helical" evidence="7">
    <location>
        <begin position="378"/>
        <end position="404"/>
    </location>
</feature>
<evidence type="ECO:0000313" key="11">
    <source>
        <dbReference type="Proteomes" id="UP000076079"/>
    </source>
</evidence>
<feature type="transmembrane region" description="Helical" evidence="7">
    <location>
        <begin position="687"/>
        <end position="710"/>
    </location>
</feature>
<dbReference type="RefSeq" id="WP_110172463.1">
    <property type="nucleotide sequence ID" value="NZ_CP015136.1"/>
</dbReference>
<dbReference type="GO" id="GO:0022857">
    <property type="term" value="F:transmembrane transporter activity"/>
    <property type="evidence" value="ECO:0007669"/>
    <property type="project" value="TreeGrafter"/>
</dbReference>
<reference evidence="10 11" key="1">
    <citation type="journal article" date="2016" name="Genome Announc.">
        <title>First Complete Genome Sequence of a Subdivision 6 Acidobacterium Strain.</title>
        <authorList>
            <person name="Huang S."/>
            <person name="Vieira S."/>
            <person name="Bunk B."/>
            <person name="Riedel T."/>
            <person name="Sproer C."/>
            <person name="Overmann J."/>
        </authorList>
    </citation>
    <scope>NUCLEOTIDE SEQUENCE [LARGE SCALE GENOMIC DNA]</scope>
    <source>
        <strain evidence="11">DSM 100886 HEG_-6_39</strain>
    </source>
</reference>
<dbReference type="Pfam" id="PF02687">
    <property type="entry name" value="FtsX"/>
    <property type="match status" value="2"/>
</dbReference>
<dbReference type="AlphaFoldDB" id="A0A143PR02"/>
<keyword evidence="5 7" id="KW-0472">Membrane</keyword>
<dbReference type="InterPro" id="IPR003838">
    <property type="entry name" value="ABC3_permease_C"/>
</dbReference>
<evidence type="ECO:0000256" key="5">
    <source>
        <dbReference type="ARBA" id="ARBA00023136"/>
    </source>
</evidence>
<reference evidence="11" key="2">
    <citation type="submission" date="2016-04" db="EMBL/GenBank/DDBJ databases">
        <title>First Complete Genome Sequence of a Subdivision 6 Acidobacterium.</title>
        <authorList>
            <person name="Huang S."/>
            <person name="Vieira S."/>
            <person name="Bunk B."/>
            <person name="Riedel T."/>
            <person name="Sproeer C."/>
            <person name="Overmann J."/>
        </authorList>
    </citation>
    <scope>NUCLEOTIDE SEQUENCE [LARGE SCALE GENOMIC DNA]</scope>
    <source>
        <strain evidence="11">DSM 100886 HEG_-6_39</strain>
    </source>
</reference>
<dbReference type="KEGG" id="abac:LuPra_04104"/>
<feature type="transmembrane region" description="Helical" evidence="7">
    <location>
        <begin position="330"/>
        <end position="353"/>
    </location>
</feature>
<keyword evidence="10" id="KW-0378">Hydrolase</keyword>
<keyword evidence="11" id="KW-1185">Reference proteome</keyword>
<accession>A0A143PR02</accession>
<comment type="similarity">
    <text evidence="6">Belongs to the ABC-4 integral membrane protein family.</text>
</comment>
<dbReference type="OrthoDB" id="5933722at2"/>
<feature type="transmembrane region" description="Helical" evidence="7">
    <location>
        <begin position="777"/>
        <end position="797"/>
    </location>
</feature>
<dbReference type="EMBL" id="CP015136">
    <property type="protein sequence ID" value="AMY10861.1"/>
    <property type="molecule type" value="Genomic_DNA"/>
</dbReference>
<dbReference type="GO" id="GO:0005886">
    <property type="term" value="C:plasma membrane"/>
    <property type="evidence" value="ECO:0007669"/>
    <property type="project" value="UniProtKB-SubCell"/>
</dbReference>
<evidence type="ECO:0000256" key="3">
    <source>
        <dbReference type="ARBA" id="ARBA00022692"/>
    </source>
</evidence>
<evidence type="ECO:0000256" key="4">
    <source>
        <dbReference type="ARBA" id="ARBA00022989"/>
    </source>
</evidence>
<name>A0A143PR02_LUTPR</name>
<protein>
    <submittedName>
        <fullName evidence="10">Macrolide export ATP-binding/permease protein MacB</fullName>
        <ecNumber evidence="10">3.6.3.-</ecNumber>
    </submittedName>
</protein>
<dbReference type="GO" id="GO:0016787">
    <property type="term" value="F:hydrolase activity"/>
    <property type="evidence" value="ECO:0007669"/>
    <property type="project" value="UniProtKB-KW"/>
</dbReference>
<dbReference type="Proteomes" id="UP000076079">
    <property type="component" value="Chromosome"/>
</dbReference>
<gene>
    <name evidence="10" type="primary">macB_44</name>
    <name evidence="10" type="ORF">LuPra_04104</name>
</gene>
<keyword evidence="2" id="KW-1003">Cell membrane</keyword>
<dbReference type="STRING" id="1855912.LuPra_04104"/>
<evidence type="ECO:0000259" key="8">
    <source>
        <dbReference type="Pfam" id="PF02687"/>
    </source>
</evidence>
<feature type="transmembrane region" description="Helical" evidence="7">
    <location>
        <begin position="425"/>
        <end position="447"/>
    </location>
</feature>
<evidence type="ECO:0000313" key="10">
    <source>
        <dbReference type="EMBL" id="AMY10861.1"/>
    </source>
</evidence>
<dbReference type="EC" id="3.6.3.-" evidence="10"/>
<dbReference type="PANTHER" id="PTHR30572">
    <property type="entry name" value="MEMBRANE COMPONENT OF TRANSPORTER-RELATED"/>
    <property type="match status" value="1"/>
</dbReference>
<feature type="transmembrane region" description="Helical" evidence="7">
    <location>
        <begin position="281"/>
        <end position="304"/>
    </location>
</feature>
<sequence length="814" mass="87033">MWDALRLDVRHSFRSLRRAPTFSLIVILTLTVAVGATTAVGSLLNALVLRKPAVPNPEQLVAVSALDPLENVSGWLYADTFKAYLGTQRSFAQMSMYAGGRLVHVEARSGAFEASTETVSPTYFDLVGARLSAGRFFSDADDAAVVISEGFRRRLFGSGSGVGQTITVNAVPTTVIGVTADGFQGLQHGGPPDIIQPFALIPGDRPRPLRSSSVVGRLATGVSIDAARDELRARWPRIQSATLPSALPERDREALLRQRPEVAPLETAYWAVSSRYGTTLVVLQGLVAMLLAVAAANLAGLTLARSLTRRHQFAVRLALGGSAARVCWQLLLDGILLSAVAFAGAVPLAWAIVQAVRESLVAGLFTSSRWFPDVAPDAGVLAATALLTLVIGLAMGVVAAWQSVTVRVDQCLRRGRGSIESFGRFGRGLLVAQVALSMTCLVGAGLFTATLARLRANDTSLQSQRIVFTRAYREPGDQALLPPEYYRALVADLGHMPGAEAAALSVYYPTYFHTSGPLPTEHYTRADGAAAPEIAVLPERVSPGFFDLFRLPRLQGRDISWDDGPATPAVALLSASVARVLFPAGDAVGRYIRLAGPERRDIEVIGVVADAPYGRLDDPRPFVVFRPMLQDLARSQFPMAYVRASSGDLATVHDGYRRVIKALGHRLLRDFMTTSEYVDNALLRQRFTAGLATFVAAITILLACMGVYGLLAYSVAARVREIGVRLALGAARGTVIWMIMRDGLAIAVPGVLVGTACAWSAARLVRAQLYGIAPGDPRMLLIAAAVSLATVLAASWLPALRASRVAPVEALREE</sequence>
<dbReference type="InterPro" id="IPR050250">
    <property type="entry name" value="Macrolide_Exporter_MacB"/>
</dbReference>
<feature type="domain" description="ABC3 transporter permease C-terminal" evidence="8">
    <location>
        <begin position="694"/>
        <end position="806"/>
    </location>
</feature>
<dbReference type="Pfam" id="PF12704">
    <property type="entry name" value="MacB_PCD"/>
    <property type="match status" value="2"/>
</dbReference>
<evidence type="ECO:0000256" key="6">
    <source>
        <dbReference type="ARBA" id="ARBA00038076"/>
    </source>
</evidence>
<keyword evidence="10" id="KW-0547">Nucleotide-binding</keyword>
<feature type="domain" description="MacB-like periplasmic core" evidence="9">
    <location>
        <begin position="23"/>
        <end position="233"/>
    </location>
</feature>
<dbReference type="GO" id="GO:0005524">
    <property type="term" value="F:ATP binding"/>
    <property type="evidence" value="ECO:0007669"/>
    <property type="project" value="UniProtKB-KW"/>
</dbReference>
<feature type="domain" description="MacB-like periplasmic core" evidence="9">
    <location>
        <begin position="434"/>
        <end position="648"/>
    </location>
</feature>
<evidence type="ECO:0000256" key="2">
    <source>
        <dbReference type="ARBA" id="ARBA00022475"/>
    </source>
</evidence>
<keyword evidence="10" id="KW-0067">ATP-binding</keyword>
<evidence type="ECO:0000259" key="9">
    <source>
        <dbReference type="Pfam" id="PF12704"/>
    </source>
</evidence>
<evidence type="ECO:0000256" key="7">
    <source>
        <dbReference type="SAM" id="Phobius"/>
    </source>
</evidence>
<keyword evidence="4 7" id="KW-1133">Transmembrane helix</keyword>
<evidence type="ECO:0000256" key="1">
    <source>
        <dbReference type="ARBA" id="ARBA00004651"/>
    </source>
</evidence>
<proteinExistence type="inferred from homology"/>
<organism evidence="10 11">
    <name type="scientific">Luteitalea pratensis</name>
    <dbReference type="NCBI Taxonomy" id="1855912"/>
    <lineage>
        <taxon>Bacteria</taxon>
        <taxon>Pseudomonadati</taxon>
        <taxon>Acidobacteriota</taxon>
        <taxon>Vicinamibacteria</taxon>
        <taxon>Vicinamibacterales</taxon>
        <taxon>Vicinamibacteraceae</taxon>
        <taxon>Luteitalea</taxon>
    </lineage>
</organism>
<dbReference type="InterPro" id="IPR025857">
    <property type="entry name" value="MacB_PCD"/>
</dbReference>
<comment type="subcellular location">
    <subcellularLocation>
        <location evidence="1">Cell membrane</location>
        <topology evidence="1">Multi-pass membrane protein</topology>
    </subcellularLocation>
</comment>
<feature type="transmembrane region" description="Helical" evidence="7">
    <location>
        <begin position="21"/>
        <end position="44"/>
    </location>
</feature>
<dbReference type="PANTHER" id="PTHR30572:SF4">
    <property type="entry name" value="ABC TRANSPORTER PERMEASE YTRF"/>
    <property type="match status" value="1"/>
</dbReference>
<feature type="domain" description="ABC3 transporter permease C-terminal" evidence="8">
    <location>
        <begin position="287"/>
        <end position="403"/>
    </location>
</feature>
<feature type="transmembrane region" description="Helical" evidence="7">
    <location>
        <begin position="746"/>
        <end position="765"/>
    </location>
</feature>